<protein>
    <recommendedName>
        <fullName evidence="4">M50 family metallopeptidase</fullName>
    </recommendedName>
</protein>
<dbReference type="OrthoDB" id="886653at2"/>
<gene>
    <name evidence="2" type="ORF">FDY95_23835</name>
</gene>
<evidence type="ECO:0008006" key="4">
    <source>
        <dbReference type="Google" id="ProtNLM"/>
    </source>
</evidence>
<feature type="transmembrane region" description="Helical" evidence="1">
    <location>
        <begin position="195"/>
        <end position="214"/>
    </location>
</feature>
<feature type="transmembrane region" description="Helical" evidence="1">
    <location>
        <begin position="220"/>
        <end position="237"/>
    </location>
</feature>
<feature type="transmembrane region" description="Helical" evidence="1">
    <location>
        <begin position="258"/>
        <end position="277"/>
    </location>
</feature>
<keyword evidence="3" id="KW-1185">Reference proteome</keyword>
<dbReference type="EMBL" id="VAJM01000017">
    <property type="protein sequence ID" value="TLM88583.1"/>
    <property type="molecule type" value="Genomic_DNA"/>
</dbReference>
<accession>A0A5R8WIN5</accession>
<keyword evidence="1" id="KW-0472">Membrane</keyword>
<dbReference type="AlphaFoldDB" id="A0A5R8WIN5"/>
<feature type="transmembrane region" description="Helical" evidence="1">
    <location>
        <begin position="73"/>
        <end position="97"/>
    </location>
</feature>
<name>A0A5R8WIN5_9BACT</name>
<feature type="transmembrane region" description="Helical" evidence="1">
    <location>
        <begin position="28"/>
        <end position="53"/>
    </location>
</feature>
<keyword evidence="1" id="KW-0812">Transmembrane</keyword>
<sequence length="279" mass="28995">MSPLAAASHPAPATAPGQSLGRTILTALCAYTAAFLLTTLLHELAHAVVGKLLGTMPVLYNSHVDGRNEQVPAATTLAVALAGPLFSLLQGAVLLALARRDRGSGFGSLTLLFLAVFGLINFLGYVMTSPFVPYGDLGKAVVLLGLPQWAALVAAVVSAALLAWVIRGTGPLFLRFVPAAAQPVLAERGRYVRGLLLWPWLLGSIIITALAWPLPTLLSLIYPPMSSMVLGAAWGGAMRAATSPQAATAPLLPRQLGLALGALLVTAAVFWGLRWGVAL</sequence>
<reference evidence="2 3" key="1">
    <citation type="submission" date="2019-05" db="EMBL/GenBank/DDBJ databases">
        <title>Hymenobacter edaphi sp. nov., isolated from abandoned arsenic-contaminated farmland soil.</title>
        <authorList>
            <person name="Nie L."/>
        </authorList>
    </citation>
    <scope>NUCLEOTIDE SEQUENCE [LARGE SCALE GENOMIC DNA]</scope>
    <source>
        <strain evidence="2 3">1-3-3-8</strain>
    </source>
</reference>
<organism evidence="2 3">
    <name type="scientific">Hymenobacter jeollabukensis</name>
    <dbReference type="NCBI Taxonomy" id="2025313"/>
    <lineage>
        <taxon>Bacteria</taxon>
        <taxon>Pseudomonadati</taxon>
        <taxon>Bacteroidota</taxon>
        <taxon>Cytophagia</taxon>
        <taxon>Cytophagales</taxon>
        <taxon>Hymenobacteraceae</taxon>
        <taxon>Hymenobacter</taxon>
    </lineage>
</organism>
<comment type="caution">
    <text evidence="2">The sequence shown here is derived from an EMBL/GenBank/DDBJ whole genome shotgun (WGS) entry which is preliminary data.</text>
</comment>
<evidence type="ECO:0000256" key="1">
    <source>
        <dbReference type="SAM" id="Phobius"/>
    </source>
</evidence>
<dbReference type="RefSeq" id="WP_138081854.1">
    <property type="nucleotide sequence ID" value="NZ_VAJM01000017.1"/>
</dbReference>
<evidence type="ECO:0000313" key="3">
    <source>
        <dbReference type="Proteomes" id="UP000305517"/>
    </source>
</evidence>
<dbReference type="Proteomes" id="UP000305517">
    <property type="component" value="Unassembled WGS sequence"/>
</dbReference>
<evidence type="ECO:0000313" key="2">
    <source>
        <dbReference type="EMBL" id="TLM88583.1"/>
    </source>
</evidence>
<proteinExistence type="predicted"/>
<keyword evidence="1" id="KW-1133">Transmembrane helix</keyword>
<feature type="transmembrane region" description="Helical" evidence="1">
    <location>
        <begin position="109"/>
        <end position="128"/>
    </location>
</feature>
<feature type="transmembrane region" description="Helical" evidence="1">
    <location>
        <begin position="148"/>
        <end position="166"/>
    </location>
</feature>